<dbReference type="Proteomes" id="UP000291286">
    <property type="component" value="Unassembled WGS sequence"/>
</dbReference>
<comment type="caution">
    <text evidence="1">The sequence shown here is derived from an EMBL/GenBank/DDBJ whole genome shotgun (WGS) entry which is preliminary data.</text>
</comment>
<proteinExistence type="predicted"/>
<reference evidence="1 2" key="1">
    <citation type="submission" date="2019-02" db="EMBL/GenBank/DDBJ databases">
        <title>WGS of Pseudoxanthomonas species novum from clinical isolates.</title>
        <authorList>
            <person name="Bernier A.-M."/>
            <person name="Bernard K."/>
            <person name="Vachon A."/>
        </authorList>
    </citation>
    <scope>NUCLEOTIDE SEQUENCE [LARGE SCALE GENOMIC DNA]</scope>
    <source>
        <strain evidence="1 2">NML171202</strain>
    </source>
</reference>
<dbReference type="RefSeq" id="WP_130519344.1">
    <property type="nucleotide sequence ID" value="NZ_SHMB01000005.1"/>
</dbReference>
<dbReference type="EMBL" id="SHMB01000005">
    <property type="protein sequence ID" value="TAA27635.1"/>
    <property type="molecule type" value="Genomic_DNA"/>
</dbReference>
<name>A0A4Q8LEK8_9GAMM</name>
<gene>
    <name evidence="1" type="ORF">EA661_12825</name>
</gene>
<accession>A0A4Q8LEK8</accession>
<evidence type="ECO:0000313" key="1">
    <source>
        <dbReference type="EMBL" id="TAA27635.1"/>
    </source>
</evidence>
<organism evidence="1 2">
    <name type="scientific">Pseudoxanthomonas winnipegensis</name>
    <dbReference type="NCBI Taxonomy" id="2480810"/>
    <lineage>
        <taxon>Bacteria</taxon>
        <taxon>Pseudomonadati</taxon>
        <taxon>Pseudomonadota</taxon>
        <taxon>Gammaproteobacteria</taxon>
        <taxon>Lysobacterales</taxon>
        <taxon>Lysobacteraceae</taxon>
        <taxon>Pseudoxanthomonas</taxon>
    </lineage>
</organism>
<sequence>MNRDIDTIALDVARRFTQDTEPQRRASLQVAIIDAIRRAAPAPPADAGRGGLVERLRAIVLDAQSIASTSVTVPVSLIREAANALTAKAAAPAPVELTGVAAAIAGGGGIWRTCTGCHEHNEGNPTGPVSQTLQCHLGGGCDECGGIGAIWDTTDYQAMADDMAAGLLAPAVGVGEAVAKVEGVNEYGQWICNPINPEAASLVADGLLYPQGGARSAWITACMPPTWPLEYGAVVGLALYLGEQPADGGPSIRQGRYEPGIGFIDSTTATRIDPVSWSSPIHPEPAAAPPAPQGDQIMQAALAWWEDHRPVGWSEQTHIENPAINTETARAAALAIAIAAQAEEKSDG</sequence>
<dbReference type="AlphaFoldDB" id="A0A4Q8LEK8"/>
<protein>
    <submittedName>
        <fullName evidence="1">Uncharacterized protein</fullName>
    </submittedName>
</protein>
<evidence type="ECO:0000313" key="2">
    <source>
        <dbReference type="Proteomes" id="UP000291286"/>
    </source>
</evidence>